<gene>
    <name evidence="4" type="ORF">GCM10007359_17900</name>
</gene>
<feature type="active site" description="O-isoaspartyl threonine intermediate" evidence="1">
    <location>
        <position position="31"/>
    </location>
</feature>
<proteinExistence type="predicted"/>
<dbReference type="EMBL" id="BMDC01000003">
    <property type="protein sequence ID" value="GGH65046.1"/>
    <property type="molecule type" value="Genomic_DNA"/>
</dbReference>
<dbReference type="Gene3D" id="3.40.50.1170">
    <property type="entry name" value="L-asparaginase, N-terminal domain"/>
    <property type="match status" value="1"/>
</dbReference>
<accession>A0A917MUR6</accession>
<feature type="domain" description="L-asparaginase N-terminal" evidence="3">
    <location>
        <begin position="23"/>
        <end position="176"/>
    </location>
</feature>
<evidence type="ECO:0000313" key="4">
    <source>
        <dbReference type="EMBL" id="GGH65046.1"/>
    </source>
</evidence>
<comment type="caution">
    <text evidence="4">The sequence shown here is derived from an EMBL/GenBank/DDBJ whole genome shotgun (WGS) entry which is preliminary data.</text>
</comment>
<dbReference type="PRINTS" id="PR00139">
    <property type="entry name" value="ASNGLNASE"/>
</dbReference>
<organism evidence="4 5">
    <name type="scientific">Rothia aerolata</name>
    <dbReference type="NCBI Taxonomy" id="1812262"/>
    <lineage>
        <taxon>Bacteria</taxon>
        <taxon>Bacillati</taxon>
        <taxon>Actinomycetota</taxon>
        <taxon>Actinomycetes</taxon>
        <taxon>Micrococcales</taxon>
        <taxon>Micrococcaceae</taxon>
        <taxon>Rothia</taxon>
    </lineage>
</organism>
<evidence type="ECO:0000256" key="1">
    <source>
        <dbReference type="PIRSR" id="PIRSR001220-1"/>
    </source>
</evidence>
<sequence>MLVSIGFDFRLRGNMTIRNATSITVLATGGTIDKEYNFDSEMVIGEPFIRSILERVITEVSFDIRSVLKLDSLDMTDADRDVLVSAVNAVEGDRILITHGTDTMPETARYLLEHASIEGKTIVLCGSIQPAIMRHSDADFNVGAAVAALNLLEPGVYVSMSGQIFDGATVRKDRSRGLFVER</sequence>
<dbReference type="InterPro" id="IPR036152">
    <property type="entry name" value="Asp/glu_Ase-like_sf"/>
</dbReference>
<dbReference type="PIRSF" id="PIRSF500176">
    <property type="entry name" value="L_ASNase"/>
    <property type="match status" value="1"/>
</dbReference>
<keyword evidence="5" id="KW-1185">Reference proteome</keyword>
<dbReference type="InterPro" id="IPR037152">
    <property type="entry name" value="L-asparaginase_N_sf"/>
</dbReference>
<feature type="binding site" evidence="2">
    <location>
        <begin position="101"/>
        <end position="102"/>
    </location>
    <ligand>
        <name>substrate</name>
    </ligand>
</feature>
<evidence type="ECO:0000259" key="3">
    <source>
        <dbReference type="Pfam" id="PF00710"/>
    </source>
</evidence>
<dbReference type="Proteomes" id="UP000600171">
    <property type="component" value="Unassembled WGS sequence"/>
</dbReference>
<dbReference type="PANTHER" id="PTHR11707">
    <property type="entry name" value="L-ASPARAGINASE"/>
    <property type="match status" value="1"/>
</dbReference>
<evidence type="ECO:0000313" key="5">
    <source>
        <dbReference type="Proteomes" id="UP000600171"/>
    </source>
</evidence>
<evidence type="ECO:0000256" key="2">
    <source>
        <dbReference type="PIRSR" id="PIRSR001220-2"/>
    </source>
</evidence>
<dbReference type="PIRSF" id="PIRSF001220">
    <property type="entry name" value="L-ASNase_gatD"/>
    <property type="match status" value="1"/>
</dbReference>
<dbReference type="PROSITE" id="PS51732">
    <property type="entry name" value="ASN_GLN_ASE_3"/>
    <property type="match status" value="1"/>
</dbReference>
<name>A0A917MUR6_9MICC</name>
<reference evidence="4 5" key="1">
    <citation type="journal article" date="2014" name="Int. J. Syst. Evol. Microbiol.">
        <title>Complete genome sequence of Corynebacterium casei LMG S-19264T (=DSM 44701T), isolated from a smear-ripened cheese.</title>
        <authorList>
            <consortium name="US DOE Joint Genome Institute (JGI-PGF)"/>
            <person name="Walter F."/>
            <person name="Albersmeier A."/>
            <person name="Kalinowski J."/>
            <person name="Ruckert C."/>
        </authorList>
    </citation>
    <scope>NUCLEOTIDE SEQUENCE [LARGE SCALE GENOMIC DNA]</scope>
    <source>
        <strain evidence="4 5">CCM 8669</strain>
    </source>
</reference>
<dbReference type="InterPro" id="IPR006034">
    <property type="entry name" value="Asparaginase/glutaminase-like"/>
</dbReference>
<dbReference type="AlphaFoldDB" id="A0A917MUR6"/>
<dbReference type="InterPro" id="IPR027474">
    <property type="entry name" value="L-asparaginase_N"/>
</dbReference>
<dbReference type="GO" id="GO:0004067">
    <property type="term" value="F:asparaginase activity"/>
    <property type="evidence" value="ECO:0007669"/>
    <property type="project" value="UniProtKB-UniRule"/>
</dbReference>
<dbReference type="SUPFAM" id="SSF53774">
    <property type="entry name" value="Glutaminase/Asparaginase"/>
    <property type="match status" value="1"/>
</dbReference>
<protein>
    <submittedName>
        <fullName evidence="4">Asparaginase</fullName>
    </submittedName>
</protein>
<dbReference type="Pfam" id="PF00710">
    <property type="entry name" value="Asparaginase"/>
    <property type="match status" value="1"/>
</dbReference>
<feature type="binding site" evidence="2">
    <location>
        <position position="72"/>
    </location>
    <ligand>
        <name>substrate</name>
    </ligand>
</feature>
<dbReference type="PANTHER" id="PTHR11707:SF28">
    <property type="entry name" value="60 KDA LYSOPHOSPHOLIPASE"/>
    <property type="match status" value="1"/>
</dbReference>